<dbReference type="InterPro" id="IPR006103">
    <property type="entry name" value="Glyco_hydro_2_cat"/>
</dbReference>
<dbReference type="InterPro" id="IPR006104">
    <property type="entry name" value="Glyco_hydro_2_N"/>
</dbReference>
<dbReference type="Gene3D" id="2.60.40.10">
    <property type="entry name" value="Immunoglobulins"/>
    <property type="match status" value="3"/>
</dbReference>
<dbReference type="Proteomes" id="UP000838821">
    <property type="component" value="Unassembled WGS sequence"/>
</dbReference>
<dbReference type="InterPro" id="IPR002105">
    <property type="entry name" value="Dockerin_1_rpt"/>
</dbReference>
<dbReference type="Pfam" id="PF07532">
    <property type="entry name" value="Big_4"/>
    <property type="match status" value="2"/>
</dbReference>
<protein>
    <submittedName>
        <fullName evidence="6">Beta-galactosidase</fullName>
        <ecNumber evidence="6">3.2.1.23</ecNumber>
    </submittedName>
</protein>
<dbReference type="EMBL" id="CAKMMW010000001">
    <property type="protein sequence ID" value="CAH1193033.1"/>
    <property type="molecule type" value="Genomic_DNA"/>
</dbReference>
<dbReference type="Pfam" id="PF02837">
    <property type="entry name" value="Glyco_hydro_2_N"/>
    <property type="match status" value="1"/>
</dbReference>
<dbReference type="InterPro" id="IPR011081">
    <property type="entry name" value="Big_4"/>
</dbReference>
<dbReference type="Pfam" id="PF02836">
    <property type="entry name" value="Glyco_hydro_2_C"/>
    <property type="match status" value="1"/>
</dbReference>
<dbReference type="Pfam" id="PF00754">
    <property type="entry name" value="F5_F8_type_C"/>
    <property type="match status" value="1"/>
</dbReference>
<name>A0ABN8FVE2_9BACL</name>
<dbReference type="InterPro" id="IPR008965">
    <property type="entry name" value="CBM2/CBM3_carb-bd_dom_sf"/>
</dbReference>
<dbReference type="SUPFAM" id="SSF49384">
    <property type="entry name" value="Carbohydrate-binding domain"/>
    <property type="match status" value="1"/>
</dbReference>
<feature type="region of interest" description="Disordered" evidence="4">
    <location>
        <begin position="549"/>
        <end position="568"/>
    </location>
</feature>
<dbReference type="Pfam" id="PF18565">
    <property type="entry name" value="Glyco_hydro2_C5"/>
    <property type="match status" value="1"/>
</dbReference>
<dbReference type="Gene3D" id="1.20.1270.90">
    <property type="entry name" value="AF1782-like"/>
    <property type="match status" value="1"/>
</dbReference>
<keyword evidence="3 6" id="KW-0326">Glycosidase</keyword>
<dbReference type="InterPro" id="IPR006101">
    <property type="entry name" value="Glyco_hydro_2"/>
</dbReference>
<dbReference type="CDD" id="cd08547">
    <property type="entry name" value="Type_II_cohesin"/>
    <property type="match status" value="1"/>
</dbReference>
<dbReference type="InterPro" id="IPR008979">
    <property type="entry name" value="Galactose-bd-like_sf"/>
</dbReference>
<dbReference type="PRINTS" id="PR00132">
    <property type="entry name" value="GLHYDRLASE2"/>
</dbReference>
<reference evidence="6" key="1">
    <citation type="submission" date="2022-01" db="EMBL/GenBank/DDBJ databases">
        <authorList>
            <person name="Criscuolo A."/>
        </authorList>
    </citation>
    <scope>NUCLEOTIDE SEQUENCE</scope>
    <source>
        <strain evidence="6">CIP111891</strain>
    </source>
</reference>
<dbReference type="InterPro" id="IPR036156">
    <property type="entry name" value="Beta-gal/glucu_dom_sf"/>
</dbReference>
<dbReference type="InterPro" id="IPR040605">
    <property type="entry name" value="Glyco_hydro2_dom5"/>
</dbReference>
<dbReference type="CDD" id="cd14254">
    <property type="entry name" value="Dockerin_II"/>
    <property type="match status" value="1"/>
</dbReference>
<accession>A0ABN8FVE2</accession>
<dbReference type="InterPro" id="IPR000421">
    <property type="entry name" value="FA58C"/>
</dbReference>
<dbReference type="Pfam" id="PF00703">
    <property type="entry name" value="Glyco_hydro_2"/>
    <property type="match status" value="1"/>
</dbReference>
<evidence type="ECO:0000256" key="1">
    <source>
        <dbReference type="ARBA" id="ARBA00007401"/>
    </source>
</evidence>
<dbReference type="InterPro" id="IPR013783">
    <property type="entry name" value="Ig-like_fold"/>
</dbReference>
<evidence type="ECO:0000313" key="6">
    <source>
        <dbReference type="EMBL" id="CAH1193033.1"/>
    </source>
</evidence>
<dbReference type="InterPro" id="IPR017853">
    <property type="entry name" value="GH"/>
</dbReference>
<dbReference type="PANTHER" id="PTHR42732:SF1">
    <property type="entry name" value="BETA-MANNOSIDASE"/>
    <property type="match status" value="1"/>
</dbReference>
<feature type="compositionally biased region" description="Polar residues" evidence="4">
    <location>
        <begin position="559"/>
        <end position="568"/>
    </location>
</feature>
<dbReference type="PROSITE" id="PS00018">
    <property type="entry name" value="EF_HAND_1"/>
    <property type="match status" value="1"/>
</dbReference>
<dbReference type="SUPFAM" id="SSF63446">
    <property type="entry name" value="Type I dockerin domain"/>
    <property type="match status" value="1"/>
</dbReference>
<dbReference type="InterPro" id="IPR051913">
    <property type="entry name" value="GH2_Domain-Containing"/>
</dbReference>
<dbReference type="InterPro" id="IPR036439">
    <property type="entry name" value="Dockerin_dom_sf"/>
</dbReference>
<dbReference type="Pfam" id="PF16355">
    <property type="entry name" value="DUF4982"/>
    <property type="match status" value="1"/>
</dbReference>
<dbReference type="SUPFAM" id="SSF49303">
    <property type="entry name" value="beta-Galactosidase/glucuronidase domain"/>
    <property type="match status" value="1"/>
</dbReference>
<evidence type="ECO:0000259" key="5">
    <source>
        <dbReference type="PROSITE" id="PS50022"/>
    </source>
</evidence>
<proteinExistence type="inferred from homology"/>
<sequence>MKFSWKIIGVLMAVVVLSPLLLNLVALGAPMVSTANATTIANDGTRNIDFNDDWQFYLATRTPTVNTGGVKNGLQDPVGAPNTAEIINPAFDASSWRTVNVPHDWSIEGQKVSSSSNSQGYLEGGLGWYRKNFVLPDTMSDKKIAIDFEGVYTDSIVYVNGNMIGEYPSGYTGFSYDITPYLTYGDDSPNIIVVKVQNMSPTGRWYTGSGITRPVHLVVTDKTRFLRNGITYTTPDLESAYNADHSANVVVSADLYSEASNGVAQIRTSVIDANGNVVSTNTSDPVDYNPSTKLTLNDSLQVPNVHLWSTNDPYLYTIRTELITEINGGTGPHVVDAMDTSYGFRWIKLAHVDTTNANTIANSGGFYLNGVYTKLQGVDLHHDDGSLGAADNLDAAMRKFKILKDMGVNAYRTSHNPPSKQVITACERLGIVVIQEAFDGWGAAKATYDFGNWFLTNLPDEWKGSIVAPVPTTSGAQYMWSDWVIQEMVNRDKNSPSIIMWSLGNEVRGAGTKPAWMDTQSMYGVSAFNEYSESIRLMRDVQALDPTRPIVMGGDQERTPPSTTSSPWGLINNTLSGYGLNYNTAQSVDVLMTRFPNTSFFESESSSQTSARGVYQDPTLVNTGVNQTPGSRGTSSYDNNFASWTMGNEYGLKKDRDRKAFIGQFIWSGFDYIGEPTPYSIYPVGVSSFGAIDTAGFPKDSFYLFKSQWNSQPMAHILPMNWTNWRQGETVDVWVNTNQQSAELFLNGVSLGRKSFDIKTTNYGKQYYETTEATQDDKLNTSSTNTGGYLSPNGSSGKLHFTWKVPFTPGTLEVKTYANTTSNVVTATDVVKTAGQAYTVSMTPDKNVITADGRSLSYIEADIVDKDGNIVPDAGNLVKFDVTGGAIVGVDNGKQESNELYKWGNVERNTHSERSAYNGKVLVIVQSNKGHMGPITVHASFDGSLPAQATVFAQAANATGNAGILPLNVSVMKDSTVNLPSNVTVVHADGTTSQSSVNWTNVPSTNVVGAFKATAQVGGLQAVANVNVYDFANASVNLSVATGDIPVLPAHVKVNFTNGLSISKPVVWPSLTLSQVQASGTITVEGQIADLTHKAIATINVSNNFTPNVNLAASVAGTGSQDTVSETGPIATATFTNGSSYPNLMLDGNKTSGGWTNKYSIAATANLPAVNKTRPYEFVQVNWPQLNTFSSIKLYFTTGGTAPTTNLPKSLDVQYWDGLHWVSAGNQNVIWATASNQASAVTFDMVTTTKIRIGMENATPYSANTGGMAITELEVYGNKPTDSGTVASNQIPHSQMTASATSEELFGENNAASMVLDGDPNTIWHTKWDKSNPLPQSITLNLGGTYDLNKIKVLPRQDGQGNGMITAYNVYASMDGIQYTEVISGTWAEDAEEKTAEFPVTRTSFIQLKVTAGVGGYASAAEINVFKESPKIPQLIRITVPANLTGVANGTAKSAASLGLPSTVELVTDSGSKNANVAWNVDAASYNPAVKTEQTFTVNGTVTLPVGVVNPNNVVLTTSISVNVLPTALLPQSTLTGLQEVTTGQTFDVTMGLSNVTQSVYQQLKAQDLTLHYDPAKLQFESVTSVTDGFQVYQKETVPGQIRIVAASVGAKVSSQGDMFSIKFTAKSLSQTSKSTISVESVVIANEQGNELQIGGVSRELQINIPSTQPVDKSLLNASIASAQAKYTAAVEGNIDGLYTIGSKAQLQSAMELARATVNEPNATQQQVNSAKATLEVAVEVFESKKITADINGGGVSVGDLALVATAYDKQRGQAGWNEKADVNHDGKVDIVDLAIVAKAILQ</sequence>
<dbReference type="Gene3D" id="3.20.20.80">
    <property type="entry name" value="Glycosidases"/>
    <property type="match status" value="1"/>
</dbReference>
<dbReference type="EC" id="3.2.1.23" evidence="6"/>
<dbReference type="Gene3D" id="2.60.120.260">
    <property type="entry name" value="Galactose-binding domain-like"/>
    <property type="match status" value="3"/>
</dbReference>
<dbReference type="InterPro" id="IPR032311">
    <property type="entry name" value="DUF4982"/>
</dbReference>
<comment type="similarity">
    <text evidence="1">Belongs to the glycosyl hydrolase 2 family.</text>
</comment>
<keyword evidence="7" id="KW-1185">Reference proteome</keyword>
<evidence type="ECO:0000256" key="2">
    <source>
        <dbReference type="ARBA" id="ARBA00022801"/>
    </source>
</evidence>
<gene>
    <name evidence="6" type="primary">lacZ_4</name>
    <name evidence="6" type="ORF">PAECIP111891_00478</name>
</gene>
<dbReference type="Gene3D" id="1.10.1330.10">
    <property type="entry name" value="Dockerin domain"/>
    <property type="match status" value="1"/>
</dbReference>
<dbReference type="SUPFAM" id="SSF49785">
    <property type="entry name" value="Galactose-binding domain-like"/>
    <property type="match status" value="3"/>
</dbReference>
<dbReference type="Gene3D" id="2.60.40.680">
    <property type="match status" value="1"/>
</dbReference>
<evidence type="ECO:0000313" key="7">
    <source>
        <dbReference type="Proteomes" id="UP000838821"/>
    </source>
</evidence>
<dbReference type="PROSITE" id="PS50022">
    <property type="entry name" value="FA58C_3"/>
    <property type="match status" value="1"/>
</dbReference>
<dbReference type="InterPro" id="IPR006102">
    <property type="entry name" value="Ig-like_GH2"/>
</dbReference>
<keyword evidence="2 6" id="KW-0378">Hydrolase</keyword>
<feature type="domain" description="F5/8 type C" evidence="5">
    <location>
        <begin position="1279"/>
        <end position="1428"/>
    </location>
</feature>
<dbReference type="InterPro" id="IPR018247">
    <property type="entry name" value="EF_Hand_1_Ca_BS"/>
</dbReference>
<evidence type="ECO:0000256" key="3">
    <source>
        <dbReference type="ARBA" id="ARBA00023295"/>
    </source>
</evidence>
<comment type="caution">
    <text evidence="6">The sequence shown here is derived from an EMBL/GenBank/DDBJ whole genome shotgun (WGS) entry which is preliminary data.</text>
</comment>
<dbReference type="PANTHER" id="PTHR42732">
    <property type="entry name" value="BETA-GALACTOSIDASE"/>
    <property type="match status" value="1"/>
</dbReference>
<dbReference type="SUPFAM" id="SSF51445">
    <property type="entry name" value="(Trans)glycosidases"/>
    <property type="match status" value="1"/>
</dbReference>
<dbReference type="GO" id="GO:0004565">
    <property type="term" value="F:beta-galactosidase activity"/>
    <property type="evidence" value="ECO:0007669"/>
    <property type="project" value="UniProtKB-EC"/>
</dbReference>
<evidence type="ECO:0000256" key="4">
    <source>
        <dbReference type="SAM" id="MobiDB-lite"/>
    </source>
</evidence>
<dbReference type="Pfam" id="PF00404">
    <property type="entry name" value="Dockerin_1"/>
    <property type="match status" value="1"/>
</dbReference>
<organism evidence="6 7">
    <name type="scientific">Paenibacillus allorhizoplanae</name>
    <dbReference type="NCBI Taxonomy" id="2905648"/>
    <lineage>
        <taxon>Bacteria</taxon>
        <taxon>Bacillati</taxon>
        <taxon>Bacillota</taxon>
        <taxon>Bacilli</taxon>
        <taxon>Bacillales</taxon>
        <taxon>Paenibacillaceae</taxon>
        <taxon>Paenibacillus</taxon>
    </lineage>
</organism>